<keyword evidence="4" id="KW-1185">Reference proteome</keyword>
<dbReference type="AlphaFoldDB" id="A0A1M4TBT0"/>
<dbReference type="OrthoDB" id="9785707at2"/>
<sequence length="368" mass="39794">MERFYLAALLAVPKLKQNTVRRLLGSMKSAEAVWKAPMKELATFMTENEQTALMNFRNKKAGLPEKIANDVEARGIKVYTEESSEYPSILKEIAQPPMILFCRGTLVSDVQRIAMVGSRKATAYGRHAAEELSAELAASGLTVVSGAARGIDTFSHKGAMKTGRTVAVLGCGIDVTYPPENEELLCEIAENGAVISEYPPGTPPNQGFFPARNRIISGLSMGTVVVEAAEHSGSLITAEMALSEGRDVFAVPGSIYSPMSAGTNRLIQQGAKLVRSGRDVLSEYPAFSAAPEGKTSYAEEGLPQGLSHDEKKIYELLSHDEARTADEIIYALHGSGAANVAFLLLQMELRGLVEEDENHAYTRRIKEA</sequence>
<dbReference type="NCBIfam" id="TIGR00732">
    <property type="entry name" value="dprA"/>
    <property type="match status" value="1"/>
</dbReference>
<proteinExistence type="inferred from homology"/>
<dbReference type="InterPro" id="IPR036388">
    <property type="entry name" value="WH-like_DNA-bd_sf"/>
</dbReference>
<dbReference type="Gene3D" id="3.40.50.450">
    <property type="match status" value="1"/>
</dbReference>
<evidence type="ECO:0000313" key="3">
    <source>
        <dbReference type="EMBL" id="SHE41824.1"/>
    </source>
</evidence>
<dbReference type="PANTHER" id="PTHR43022:SF1">
    <property type="entry name" value="PROTEIN SMF"/>
    <property type="match status" value="1"/>
</dbReference>
<dbReference type="Proteomes" id="UP000184404">
    <property type="component" value="Unassembled WGS sequence"/>
</dbReference>
<gene>
    <name evidence="3" type="ORF">SAMN02745190_00428</name>
</gene>
<dbReference type="Pfam" id="PF02481">
    <property type="entry name" value="DNA_processg_A"/>
    <property type="match status" value="1"/>
</dbReference>
<dbReference type="InterPro" id="IPR057666">
    <property type="entry name" value="DrpA_SLOG"/>
</dbReference>
<organism evidence="3 4">
    <name type="scientific">Schwartzia succinivorans DSM 10502</name>
    <dbReference type="NCBI Taxonomy" id="1123243"/>
    <lineage>
        <taxon>Bacteria</taxon>
        <taxon>Bacillati</taxon>
        <taxon>Bacillota</taxon>
        <taxon>Negativicutes</taxon>
        <taxon>Selenomonadales</taxon>
        <taxon>Selenomonadaceae</taxon>
        <taxon>Schwartzia</taxon>
    </lineage>
</organism>
<dbReference type="GO" id="GO:0009294">
    <property type="term" value="P:DNA-mediated transformation"/>
    <property type="evidence" value="ECO:0007669"/>
    <property type="project" value="InterPro"/>
</dbReference>
<comment type="similarity">
    <text evidence="1">Belongs to the DprA/Smf family.</text>
</comment>
<dbReference type="InterPro" id="IPR003488">
    <property type="entry name" value="DprA"/>
</dbReference>
<dbReference type="PANTHER" id="PTHR43022">
    <property type="entry name" value="PROTEIN SMF"/>
    <property type="match status" value="1"/>
</dbReference>
<evidence type="ECO:0000313" key="4">
    <source>
        <dbReference type="Proteomes" id="UP000184404"/>
    </source>
</evidence>
<dbReference type="EMBL" id="FQUG01000002">
    <property type="protein sequence ID" value="SHE41824.1"/>
    <property type="molecule type" value="Genomic_DNA"/>
</dbReference>
<dbReference type="RefSeq" id="WP_072934523.1">
    <property type="nucleotide sequence ID" value="NZ_FQUG01000002.1"/>
</dbReference>
<feature type="domain" description="Smf/DprA SLOG" evidence="2">
    <location>
        <begin position="78"/>
        <end position="284"/>
    </location>
</feature>
<dbReference type="STRING" id="1123243.SAMN02745190_00428"/>
<accession>A0A1M4TBT0</accession>
<dbReference type="SUPFAM" id="SSF102405">
    <property type="entry name" value="MCP/YpsA-like"/>
    <property type="match status" value="1"/>
</dbReference>
<evidence type="ECO:0000256" key="1">
    <source>
        <dbReference type="ARBA" id="ARBA00006525"/>
    </source>
</evidence>
<evidence type="ECO:0000259" key="2">
    <source>
        <dbReference type="Pfam" id="PF02481"/>
    </source>
</evidence>
<protein>
    <submittedName>
        <fullName evidence="3">DNA processing protein</fullName>
    </submittedName>
</protein>
<reference evidence="3 4" key="1">
    <citation type="submission" date="2016-11" db="EMBL/GenBank/DDBJ databases">
        <authorList>
            <person name="Jaros S."/>
            <person name="Januszkiewicz K."/>
            <person name="Wedrychowicz H."/>
        </authorList>
    </citation>
    <scope>NUCLEOTIDE SEQUENCE [LARGE SCALE GENOMIC DNA]</scope>
    <source>
        <strain evidence="3 4">DSM 10502</strain>
    </source>
</reference>
<name>A0A1M4TBT0_9FIRM</name>
<dbReference type="Gene3D" id="1.10.10.10">
    <property type="entry name" value="Winged helix-like DNA-binding domain superfamily/Winged helix DNA-binding domain"/>
    <property type="match status" value="1"/>
</dbReference>